<dbReference type="EMBL" id="SPRV01000018">
    <property type="protein sequence ID" value="TIC67044.1"/>
    <property type="molecule type" value="Genomic_DNA"/>
</dbReference>
<evidence type="ECO:0000313" key="4">
    <source>
        <dbReference type="EMBL" id="TIC29429.1"/>
    </source>
</evidence>
<dbReference type="PANTHER" id="PTHR22731">
    <property type="entry name" value="RIBONUCLEASES P/MRP PROTEIN SUBUNIT POP1"/>
    <property type="match status" value="1"/>
</dbReference>
<dbReference type="EMBL" id="SPRC01000034">
    <property type="protein sequence ID" value="TIB77418.1"/>
    <property type="molecule type" value="Genomic_DNA"/>
</dbReference>
<dbReference type="GO" id="GO:0001682">
    <property type="term" value="P:tRNA 5'-leader removal"/>
    <property type="evidence" value="ECO:0007669"/>
    <property type="project" value="InterPro"/>
</dbReference>
<evidence type="ECO:0000313" key="8">
    <source>
        <dbReference type="Proteomes" id="UP000305647"/>
    </source>
</evidence>
<dbReference type="Proteomes" id="UP000305647">
    <property type="component" value="Unassembled WGS sequence"/>
</dbReference>
<dbReference type="PANTHER" id="PTHR22731:SF3">
    <property type="entry name" value="RIBONUCLEASES P_MRP PROTEIN SUBUNIT POP1"/>
    <property type="match status" value="1"/>
</dbReference>
<dbReference type="EMBL" id="SPRO01000028">
    <property type="protein sequence ID" value="TIC29429.1"/>
    <property type="molecule type" value="Genomic_DNA"/>
</dbReference>
<proteinExistence type="predicted"/>
<sequence length="140" mass="16319">MIANSKEKKKAKYQQARKIDTQLPSSINVEDHVKARQFEIKALFKAIDSSKTASSSRAFQTLPRHLRRRAASHNPKRVPFRLREKALAEIKGDISKFRRKRRKLLRTRMKKQQSSASRTVNLQKRQCLSRVCYIVQSDAI</sequence>
<evidence type="ECO:0000313" key="11">
    <source>
        <dbReference type="Proteomes" id="UP000310708"/>
    </source>
</evidence>
<evidence type="ECO:0000313" key="6">
    <source>
        <dbReference type="EMBL" id="TIC67044.1"/>
    </source>
</evidence>
<evidence type="ECO:0000313" key="7">
    <source>
        <dbReference type="Proteomes" id="UP000305362"/>
    </source>
</evidence>
<evidence type="ECO:0000313" key="2">
    <source>
        <dbReference type="EMBL" id="TIB77418.1"/>
    </source>
</evidence>
<dbReference type="EMBL" id="SPRH01000018">
    <property type="protein sequence ID" value="TIC01285.1"/>
    <property type="molecule type" value="Genomic_DNA"/>
</dbReference>
<dbReference type="GO" id="GO:0005655">
    <property type="term" value="C:nucleolar ribonuclease P complex"/>
    <property type="evidence" value="ECO:0007669"/>
    <property type="project" value="InterPro"/>
</dbReference>
<evidence type="ECO:0000313" key="10">
    <source>
        <dbReference type="Proteomes" id="UP000310685"/>
    </source>
</evidence>
<dbReference type="EMBL" id="SPRX01000020">
    <property type="protein sequence ID" value="TIC65818.1"/>
    <property type="molecule type" value="Genomic_DNA"/>
</dbReference>
<dbReference type="GO" id="GO:0000172">
    <property type="term" value="C:ribonuclease MRP complex"/>
    <property type="evidence" value="ECO:0007669"/>
    <property type="project" value="InterPro"/>
</dbReference>
<evidence type="ECO:0000313" key="9">
    <source>
        <dbReference type="Proteomes" id="UP000307169"/>
    </source>
</evidence>
<dbReference type="Proteomes" id="UP000307169">
    <property type="component" value="Unassembled WGS sequence"/>
</dbReference>
<dbReference type="Proteomes" id="UP000310685">
    <property type="component" value="Unassembled WGS sequence"/>
</dbReference>
<feature type="domain" description="Pop1 N-terminal" evidence="1">
    <location>
        <begin position="33"/>
        <end position="125"/>
    </location>
</feature>
<dbReference type="Proteomes" id="UP000310708">
    <property type="component" value="Unassembled WGS sequence"/>
</dbReference>
<protein>
    <recommendedName>
        <fullName evidence="1">Pop1 N-terminal domain-containing protein</fullName>
    </recommendedName>
</protein>
<dbReference type="AlphaFoldDB" id="A0A4T0T0J5"/>
<evidence type="ECO:0000313" key="5">
    <source>
        <dbReference type="EMBL" id="TIC65818.1"/>
    </source>
</evidence>
<evidence type="ECO:0000259" key="1">
    <source>
        <dbReference type="Pfam" id="PF06978"/>
    </source>
</evidence>
<dbReference type="Pfam" id="PF06978">
    <property type="entry name" value="POP1_N"/>
    <property type="match status" value="1"/>
</dbReference>
<name>A0A4T0T0J5_9BASI</name>
<accession>A0A4T0T0J5</accession>
<dbReference type="InterPro" id="IPR039182">
    <property type="entry name" value="Pop1"/>
</dbReference>
<reference evidence="7 8" key="1">
    <citation type="submission" date="2019-03" db="EMBL/GenBank/DDBJ databases">
        <title>Sequencing 25 genomes of Wallemia mellicola.</title>
        <authorList>
            <person name="Gostincar C."/>
        </authorList>
    </citation>
    <scope>NUCLEOTIDE SEQUENCE [LARGE SCALE GENOMIC DNA]</scope>
    <source>
        <strain evidence="3 9">EXF-1262</strain>
        <strain evidence="6 7">EXF-1277</strain>
        <strain evidence="2 10">EXF-6152</strain>
        <strain evidence="5 11">EXF-757</strain>
        <strain evidence="4 8">EXF-8738</strain>
    </source>
</reference>
<dbReference type="InterPro" id="IPR009723">
    <property type="entry name" value="Pop1_N"/>
</dbReference>
<organism evidence="6 7">
    <name type="scientific">Wallemia mellicola</name>
    <dbReference type="NCBI Taxonomy" id="1708541"/>
    <lineage>
        <taxon>Eukaryota</taxon>
        <taxon>Fungi</taxon>
        <taxon>Dikarya</taxon>
        <taxon>Basidiomycota</taxon>
        <taxon>Wallemiomycotina</taxon>
        <taxon>Wallemiomycetes</taxon>
        <taxon>Wallemiales</taxon>
        <taxon>Wallemiaceae</taxon>
        <taxon>Wallemia</taxon>
    </lineage>
</organism>
<evidence type="ECO:0000313" key="3">
    <source>
        <dbReference type="EMBL" id="TIC01285.1"/>
    </source>
</evidence>
<comment type="caution">
    <text evidence="6">The sequence shown here is derived from an EMBL/GenBank/DDBJ whole genome shotgun (WGS) entry which is preliminary data.</text>
</comment>
<dbReference type="Proteomes" id="UP000305362">
    <property type="component" value="Unassembled WGS sequence"/>
</dbReference>
<dbReference type="OrthoDB" id="3252193at2759"/>
<gene>
    <name evidence="5" type="ORF">E3Q01_01945</name>
    <name evidence="6" type="ORF">E3Q03_02040</name>
    <name evidence="4" type="ORF">E3Q10_02630</name>
    <name evidence="3" type="ORF">E3Q17_01899</name>
    <name evidence="2" type="ORF">E3Q22_03057</name>
</gene>